<dbReference type="AlphaFoldDB" id="A0A318Z1D4"/>
<dbReference type="RefSeq" id="XP_025426079.1">
    <property type="nucleotide sequence ID" value="XM_025571295.1"/>
</dbReference>
<evidence type="ECO:0008006" key="4">
    <source>
        <dbReference type="Google" id="ProtNLM"/>
    </source>
</evidence>
<dbReference type="GeneID" id="37072523"/>
<dbReference type="InterPro" id="IPR045851">
    <property type="entry name" value="AMP-bd_C_sf"/>
</dbReference>
<dbReference type="OrthoDB" id="1700726at2759"/>
<feature type="non-terminal residue" evidence="2">
    <location>
        <position position="50"/>
    </location>
</feature>
<feature type="region of interest" description="Disordered" evidence="1">
    <location>
        <begin position="30"/>
        <end position="50"/>
    </location>
</feature>
<keyword evidence="3" id="KW-1185">Reference proteome</keyword>
<accession>A0A318Z1D4</accession>
<sequence>WINRKIINHKRLCGGIRVLDQVPKSPSRKVLRRQLEELSKKQKTKRTAVR</sequence>
<name>A0A318Z1D4_9EURO</name>
<feature type="non-terminal residue" evidence="2">
    <location>
        <position position="1"/>
    </location>
</feature>
<dbReference type="STRING" id="1450539.A0A318Z1D4"/>
<reference evidence="2 3" key="1">
    <citation type="submission" date="2016-12" db="EMBL/GenBank/DDBJ databases">
        <title>The genomes of Aspergillus section Nigri reveals drivers in fungal speciation.</title>
        <authorList>
            <consortium name="DOE Joint Genome Institute"/>
            <person name="Vesth T.C."/>
            <person name="Nybo J."/>
            <person name="Theobald S."/>
            <person name="Brandl J."/>
            <person name="Frisvad J.C."/>
            <person name="Nielsen K.F."/>
            <person name="Lyhne E.K."/>
            <person name="Kogle M.E."/>
            <person name="Kuo A."/>
            <person name="Riley R."/>
            <person name="Clum A."/>
            <person name="Nolan M."/>
            <person name="Lipzen A."/>
            <person name="Salamov A."/>
            <person name="Henrissat B."/>
            <person name="Wiebenga A."/>
            <person name="De Vries R.P."/>
            <person name="Grigoriev I.V."/>
            <person name="Mortensen U.H."/>
            <person name="Andersen M.R."/>
            <person name="Baker S.E."/>
        </authorList>
    </citation>
    <scope>NUCLEOTIDE SEQUENCE [LARGE SCALE GENOMIC DNA]</scope>
    <source>
        <strain evidence="2 3">JOP 1030-1</strain>
    </source>
</reference>
<dbReference type="Proteomes" id="UP000248349">
    <property type="component" value="Unassembled WGS sequence"/>
</dbReference>
<evidence type="ECO:0000313" key="3">
    <source>
        <dbReference type="Proteomes" id="UP000248349"/>
    </source>
</evidence>
<evidence type="ECO:0000256" key="1">
    <source>
        <dbReference type="SAM" id="MobiDB-lite"/>
    </source>
</evidence>
<gene>
    <name evidence="2" type="ORF">BP01DRAFT_260899</name>
</gene>
<feature type="compositionally biased region" description="Basic residues" evidence="1">
    <location>
        <begin position="41"/>
        <end position="50"/>
    </location>
</feature>
<organism evidence="2 3">
    <name type="scientific">Aspergillus saccharolyticus JOP 1030-1</name>
    <dbReference type="NCBI Taxonomy" id="1450539"/>
    <lineage>
        <taxon>Eukaryota</taxon>
        <taxon>Fungi</taxon>
        <taxon>Dikarya</taxon>
        <taxon>Ascomycota</taxon>
        <taxon>Pezizomycotina</taxon>
        <taxon>Eurotiomycetes</taxon>
        <taxon>Eurotiomycetidae</taxon>
        <taxon>Eurotiales</taxon>
        <taxon>Aspergillaceae</taxon>
        <taxon>Aspergillus</taxon>
        <taxon>Aspergillus subgen. Circumdati</taxon>
    </lineage>
</organism>
<protein>
    <recommendedName>
        <fullName evidence="4">AMP-binding enzyme C-terminal domain-containing protein</fullName>
    </recommendedName>
</protein>
<dbReference type="EMBL" id="KZ821302">
    <property type="protein sequence ID" value="PYH40097.1"/>
    <property type="molecule type" value="Genomic_DNA"/>
</dbReference>
<proteinExistence type="predicted"/>
<dbReference type="Gene3D" id="3.30.300.30">
    <property type="match status" value="1"/>
</dbReference>
<evidence type="ECO:0000313" key="2">
    <source>
        <dbReference type="EMBL" id="PYH40097.1"/>
    </source>
</evidence>